<name>A0A1J5TE19_9ZZZZ</name>
<organism evidence="2">
    <name type="scientific">mine drainage metagenome</name>
    <dbReference type="NCBI Taxonomy" id="410659"/>
    <lineage>
        <taxon>unclassified sequences</taxon>
        <taxon>metagenomes</taxon>
        <taxon>ecological metagenomes</taxon>
    </lineage>
</organism>
<feature type="domain" description="VOC" evidence="1">
    <location>
        <begin position="5"/>
        <end position="167"/>
    </location>
</feature>
<comment type="caution">
    <text evidence="2">The sequence shown here is derived from an EMBL/GenBank/DDBJ whole genome shotgun (WGS) entry which is preliminary data.</text>
</comment>
<dbReference type="Pfam" id="PF00903">
    <property type="entry name" value="Glyoxalase"/>
    <property type="match status" value="1"/>
</dbReference>
<reference evidence="2" key="1">
    <citation type="submission" date="2016-10" db="EMBL/GenBank/DDBJ databases">
        <title>Sequence of Gallionella enrichment culture.</title>
        <authorList>
            <person name="Poehlein A."/>
            <person name="Muehling M."/>
            <person name="Daniel R."/>
        </authorList>
    </citation>
    <scope>NUCLEOTIDE SEQUENCE</scope>
</reference>
<evidence type="ECO:0000259" key="1">
    <source>
        <dbReference type="PROSITE" id="PS51819"/>
    </source>
</evidence>
<dbReference type="AlphaFoldDB" id="A0A1J5TE19"/>
<dbReference type="PANTHER" id="PTHR36503:SF1">
    <property type="entry name" value="BLR2520 PROTEIN"/>
    <property type="match status" value="1"/>
</dbReference>
<dbReference type="Gene3D" id="3.10.180.10">
    <property type="entry name" value="2,3-Dihydroxybiphenyl 1,2-Dioxygenase, domain 1"/>
    <property type="match status" value="2"/>
</dbReference>
<proteinExistence type="predicted"/>
<dbReference type="EMBL" id="MLJW01000001">
    <property type="protein sequence ID" value="OIR19177.1"/>
    <property type="molecule type" value="Genomic_DNA"/>
</dbReference>
<dbReference type="SUPFAM" id="SSF54593">
    <property type="entry name" value="Glyoxalase/Bleomycin resistance protein/Dihydroxybiphenyl dioxygenase"/>
    <property type="match status" value="1"/>
</dbReference>
<dbReference type="PROSITE" id="PS51819">
    <property type="entry name" value="VOC"/>
    <property type="match status" value="1"/>
</dbReference>
<dbReference type="InterPro" id="IPR029068">
    <property type="entry name" value="Glyas_Bleomycin-R_OHBP_Dase"/>
</dbReference>
<gene>
    <name evidence="2" type="primary">fosB_1</name>
    <name evidence="2" type="ORF">GALL_00560</name>
</gene>
<dbReference type="PANTHER" id="PTHR36503">
    <property type="entry name" value="BLR2520 PROTEIN"/>
    <property type="match status" value="1"/>
</dbReference>
<sequence>MKIPRMTVITLGVSDLARSTDFYREIFSTPPITQYEGVTFFPLPGVWLSLYPLEKLAEDIGIEAPAPQPEHPAAHSQTPLVEGARSEATGAYVAGRRGSTHSISSHPVFRGFTLAYNARSKEEITSIFAHAAAAGAHIAKAPQDTFWGGHSGYFSDPDGHYWEVAWGPMFDFSEHGDLRFRD</sequence>
<dbReference type="InterPro" id="IPR004360">
    <property type="entry name" value="Glyas_Fos-R_dOase_dom"/>
</dbReference>
<dbReference type="GO" id="GO:0016740">
    <property type="term" value="F:transferase activity"/>
    <property type="evidence" value="ECO:0007669"/>
    <property type="project" value="UniProtKB-KW"/>
</dbReference>
<evidence type="ECO:0000313" key="2">
    <source>
        <dbReference type="EMBL" id="OIR19177.1"/>
    </source>
</evidence>
<dbReference type="InterPro" id="IPR037523">
    <property type="entry name" value="VOC_core"/>
</dbReference>
<protein>
    <submittedName>
        <fullName evidence="2">Metallothiol transferase FosB</fullName>
    </submittedName>
</protein>
<keyword evidence="2" id="KW-0808">Transferase</keyword>
<accession>A0A1J5TE19</accession>